<dbReference type="Gene3D" id="2.60.120.10">
    <property type="entry name" value="Jelly Rolls"/>
    <property type="match status" value="1"/>
</dbReference>
<dbReference type="CDD" id="cd00038">
    <property type="entry name" value="CAP_ED"/>
    <property type="match status" value="1"/>
</dbReference>
<reference evidence="4 5" key="1">
    <citation type="journal article" date="2018" name="Environ. Microbiol.">
        <title>Genomes of ubiquitous marine and hypersaline Hydrogenovibrio, Thiomicrorhabdus and Thiomicrospira spp. encode a diversity of mechanisms to sustain chemolithoautotrophy in heterogeneous environments.</title>
        <authorList>
            <person name="Scott K.M."/>
            <person name="Williams J."/>
            <person name="Porter C.M.B."/>
            <person name="Russel S."/>
            <person name="Harmer T.L."/>
            <person name="Paul J.H."/>
            <person name="Antonen K.M."/>
            <person name="Bridges M.K."/>
            <person name="Camper G.J."/>
            <person name="Campla C.K."/>
            <person name="Casella L.G."/>
            <person name="Chase E."/>
            <person name="Conrad J.W."/>
            <person name="Cruz M.C."/>
            <person name="Dunlap D.S."/>
            <person name="Duran L."/>
            <person name="Fahsbender E.M."/>
            <person name="Goldsmith D.B."/>
            <person name="Keeley R.F."/>
            <person name="Kondoff M.R."/>
            <person name="Kussy B.I."/>
            <person name="Lane M.K."/>
            <person name="Lawler S."/>
            <person name="Leigh B.A."/>
            <person name="Lewis C."/>
            <person name="Lostal L.M."/>
            <person name="Marking D."/>
            <person name="Mancera P.A."/>
            <person name="McClenthan E.C."/>
            <person name="McIntyre E.A."/>
            <person name="Mine J.A."/>
            <person name="Modi S."/>
            <person name="Moore B.D."/>
            <person name="Morgan W.A."/>
            <person name="Nelson K.M."/>
            <person name="Nguyen K.N."/>
            <person name="Ogburn N."/>
            <person name="Parrino D.G."/>
            <person name="Pedapudi A.D."/>
            <person name="Pelham R.P."/>
            <person name="Preece A.M."/>
            <person name="Rampersad E.A."/>
            <person name="Richardson J.C."/>
            <person name="Rodgers C.M."/>
            <person name="Schaffer B.L."/>
            <person name="Sheridan N.E."/>
            <person name="Solone M.R."/>
            <person name="Staley Z.R."/>
            <person name="Tabuchi M."/>
            <person name="Waide R.J."/>
            <person name="Wanjugi P.W."/>
            <person name="Young S."/>
            <person name="Clum A."/>
            <person name="Daum C."/>
            <person name="Huntemann M."/>
            <person name="Ivanova N."/>
            <person name="Kyrpides N."/>
            <person name="Mikhailova N."/>
            <person name="Palaniappan K."/>
            <person name="Pillay M."/>
            <person name="Reddy T.B.K."/>
            <person name="Shapiro N."/>
            <person name="Stamatis D."/>
            <person name="Varghese N."/>
            <person name="Woyke T."/>
            <person name="Boden R."/>
            <person name="Freyermuth S.K."/>
            <person name="Kerfeld C.A."/>
        </authorList>
    </citation>
    <scope>NUCLEOTIDE SEQUENCE [LARGE SCALE GENOMIC DNA]</scope>
    <source>
        <strain evidence="4 5">JR-2</strain>
    </source>
</reference>
<dbReference type="SUPFAM" id="SSF54631">
    <property type="entry name" value="CBS-domain pair"/>
    <property type="match status" value="1"/>
</dbReference>
<evidence type="ECO:0000259" key="3">
    <source>
        <dbReference type="PROSITE" id="PS51371"/>
    </source>
</evidence>
<evidence type="ECO:0000313" key="4">
    <source>
        <dbReference type="EMBL" id="QAB15279.1"/>
    </source>
</evidence>
<keyword evidence="5" id="KW-1185">Reference proteome</keyword>
<sequence length="615" mass="69511">MSVQQQLNFLKQVEPFSALNESTLLSLAEALDVVYFPLGERLELSSGEAANENAFLYFVIKGHVAEFDENQRQVAVYGSHTYFGESFLLKRAAYRRYDVIEEAIVYRLPQEAFLEVMQQPEIEGFFIDDITAKLNRMHAQIQAESSSESLMGVVEDAPRQALIEVSETETIQACVRQMQALKTDACVVVFQDEAERGIVTSIDLLNGLALNEYAVTDAVGPLATRPVMTVHQFDYLFNALLKMTKYRINRLVVRSDDAMLGILHQKDLMGMFANQSGLVVLSIQQAESFDELKGVADRIDHLVVNLNNRGVKTHYIAKLVNELHRKMLERVFEFLSPSEALQKGCLLVMGSEGRAEQVIRTDQDNAFILPDTVEISPGLATFMQTFSARLIELGFPPCPGRIMVSNPVWTRPLSDFKQQLRDWMTAPSGDAFMNLSIFFDAEAVLGDEQLLLDAKRTMMSWLDSNRHFLPHFAKSVLQFETPIGFFGKLVTDKDAKDPKIDLKKGGIFPIVHGVRCLALEHGILKTNTHWRIKALMDMGVLTEHFGIELGETLNFLNTLRLESMVEQMQLEQAPDNLIRVSGLTQLQQDLLKDAFNVVNQFKKLIEQHYKLHAVM</sequence>
<dbReference type="InterPro" id="IPR000644">
    <property type="entry name" value="CBS_dom"/>
</dbReference>
<evidence type="ECO:0000256" key="1">
    <source>
        <dbReference type="PROSITE-ProRule" id="PRU00703"/>
    </source>
</evidence>
<dbReference type="PANTHER" id="PTHR43773">
    <property type="entry name" value="MAGNESIUM TRANSPORTER MGTE"/>
    <property type="match status" value="1"/>
</dbReference>
<dbReference type="EMBL" id="CP035033">
    <property type="protein sequence ID" value="QAB15279.1"/>
    <property type="molecule type" value="Genomic_DNA"/>
</dbReference>
<dbReference type="PROSITE" id="PS50042">
    <property type="entry name" value="CNMP_BINDING_3"/>
    <property type="match status" value="1"/>
</dbReference>
<dbReference type="AlphaFoldDB" id="A0A410H2X6"/>
<dbReference type="CDD" id="cd05401">
    <property type="entry name" value="NT_GlnE_GlnD_like"/>
    <property type="match status" value="1"/>
</dbReference>
<accession>A0A410H2X6</accession>
<dbReference type="InterPro" id="IPR018490">
    <property type="entry name" value="cNMP-bd_dom_sf"/>
</dbReference>
<dbReference type="KEGG" id="htr:EPV75_06155"/>
<feature type="domain" description="CBS" evidence="3">
    <location>
        <begin position="223"/>
        <end position="278"/>
    </location>
</feature>
<dbReference type="Pfam" id="PF00571">
    <property type="entry name" value="CBS"/>
    <property type="match status" value="1"/>
</dbReference>
<organism evidence="4 5">
    <name type="scientific">Hydrogenovibrio thermophilus</name>
    <dbReference type="NCBI Taxonomy" id="265883"/>
    <lineage>
        <taxon>Bacteria</taxon>
        <taxon>Pseudomonadati</taxon>
        <taxon>Pseudomonadota</taxon>
        <taxon>Gammaproteobacteria</taxon>
        <taxon>Thiotrichales</taxon>
        <taxon>Piscirickettsiaceae</taxon>
        <taxon>Hydrogenovibrio</taxon>
    </lineage>
</organism>
<dbReference type="InterPro" id="IPR006669">
    <property type="entry name" value="MgtE_transporter"/>
</dbReference>
<dbReference type="GO" id="GO:0016020">
    <property type="term" value="C:membrane"/>
    <property type="evidence" value="ECO:0007669"/>
    <property type="project" value="InterPro"/>
</dbReference>
<dbReference type="InterPro" id="IPR046342">
    <property type="entry name" value="CBS_dom_sf"/>
</dbReference>
<protein>
    <submittedName>
        <fullName evidence="4">CBS domain-containing protein</fullName>
    </submittedName>
</protein>
<dbReference type="InterPro" id="IPR000595">
    <property type="entry name" value="cNMP-bd_dom"/>
</dbReference>
<dbReference type="InterPro" id="IPR018821">
    <property type="entry name" value="DUF294_put_nucleoTrafse_sb-bd"/>
</dbReference>
<proteinExistence type="predicted"/>
<dbReference type="Gene3D" id="3.10.580.10">
    <property type="entry name" value="CBS-domain"/>
    <property type="match status" value="1"/>
</dbReference>
<dbReference type="Proteomes" id="UP000285478">
    <property type="component" value="Chromosome"/>
</dbReference>
<dbReference type="PROSITE" id="PS51371">
    <property type="entry name" value="CBS"/>
    <property type="match status" value="1"/>
</dbReference>
<name>A0A410H2X6_9GAMM</name>
<feature type="domain" description="Cyclic nucleotide-binding" evidence="2">
    <location>
        <begin position="15"/>
        <end position="100"/>
    </location>
</feature>
<dbReference type="PANTHER" id="PTHR43773:SF1">
    <property type="entry name" value="MAGNESIUM TRANSPORTER MGTE"/>
    <property type="match status" value="1"/>
</dbReference>
<dbReference type="InterPro" id="IPR005105">
    <property type="entry name" value="GlnD_Uridyltrans_N"/>
</dbReference>
<evidence type="ECO:0000259" key="2">
    <source>
        <dbReference type="PROSITE" id="PS50042"/>
    </source>
</evidence>
<evidence type="ECO:0000313" key="5">
    <source>
        <dbReference type="Proteomes" id="UP000285478"/>
    </source>
</evidence>
<dbReference type="SUPFAM" id="SSF51206">
    <property type="entry name" value="cAMP-binding domain-like"/>
    <property type="match status" value="1"/>
</dbReference>
<gene>
    <name evidence="4" type="ORF">EPV75_06155</name>
</gene>
<dbReference type="Pfam" id="PF03445">
    <property type="entry name" value="DUF294"/>
    <property type="match status" value="1"/>
</dbReference>
<dbReference type="GO" id="GO:0008773">
    <property type="term" value="F:[protein-PII] uridylyltransferase activity"/>
    <property type="evidence" value="ECO:0007669"/>
    <property type="project" value="InterPro"/>
</dbReference>
<dbReference type="GO" id="GO:0015095">
    <property type="term" value="F:magnesium ion transmembrane transporter activity"/>
    <property type="evidence" value="ECO:0007669"/>
    <property type="project" value="InterPro"/>
</dbReference>
<dbReference type="InterPro" id="IPR014710">
    <property type="entry name" value="RmlC-like_jellyroll"/>
</dbReference>
<keyword evidence="1" id="KW-0129">CBS domain</keyword>
<dbReference type="RefSeq" id="WP_128384809.1">
    <property type="nucleotide sequence ID" value="NZ_CP035033.1"/>
</dbReference>
<dbReference type="Pfam" id="PF10335">
    <property type="entry name" value="DUF294_C"/>
    <property type="match status" value="1"/>
</dbReference>